<dbReference type="EMBL" id="JACGWK010000014">
    <property type="protein sequence ID" value="KAL0317396.1"/>
    <property type="molecule type" value="Genomic_DNA"/>
</dbReference>
<dbReference type="AlphaFoldDB" id="A0AAW2LI25"/>
<organism evidence="1">
    <name type="scientific">Sesamum angustifolium</name>
    <dbReference type="NCBI Taxonomy" id="2727405"/>
    <lineage>
        <taxon>Eukaryota</taxon>
        <taxon>Viridiplantae</taxon>
        <taxon>Streptophyta</taxon>
        <taxon>Embryophyta</taxon>
        <taxon>Tracheophyta</taxon>
        <taxon>Spermatophyta</taxon>
        <taxon>Magnoliopsida</taxon>
        <taxon>eudicotyledons</taxon>
        <taxon>Gunneridae</taxon>
        <taxon>Pentapetalae</taxon>
        <taxon>asterids</taxon>
        <taxon>lamiids</taxon>
        <taxon>Lamiales</taxon>
        <taxon>Pedaliaceae</taxon>
        <taxon>Sesamum</taxon>
    </lineage>
</organism>
<dbReference type="PANTHER" id="PTHR10775:SF183">
    <property type="entry name" value="TRANSPOSON, EN_SPM-LIKE, TRANSPOSASE-ASSOCIATED DOMAIN PROTEIN-RELATED"/>
    <property type="match status" value="1"/>
</dbReference>
<name>A0AAW2LI25_9LAMI</name>
<dbReference type="PANTHER" id="PTHR10775">
    <property type="entry name" value="OS08G0208400 PROTEIN"/>
    <property type="match status" value="1"/>
</dbReference>
<reference evidence="1" key="1">
    <citation type="submission" date="2020-06" db="EMBL/GenBank/DDBJ databases">
        <authorList>
            <person name="Li T."/>
            <person name="Hu X."/>
            <person name="Zhang T."/>
            <person name="Song X."/>
            <person name="Zhang H."/>
            <person name="Dai N."/>
            <person name="Sheng W."/>
            <person name="Hou X."/>
            <person name="Wei L."/>
        </authorList>
    </citation>
    <scope>NUCLEOTIDE SEQUENCE</scope>
    <source>
        <strain evidence="1">G01</strain>
        <tissue evidence="1">Leaf</tissue>
    </source>
</reference>
<evidence type="ECO:0000313" key="1">
    <source>
        <dbReference type="EMBL" id="KAL0317396.1"/>
    </source>
</evidence>
<accession>A0AAW2LI25</accession>
<dbReference type="Pfam" id="PF02992">
    <property type="entry name" value="Transposase_21"/>
    <property type="match status" value="1"/>
</dbReference>
<protein>
    <submittedName>
        <fullName evidence="1">Uncharacterized protein</fullName>
    </submittedName>
</protein>
<gene>
    <name evidence="1" type="ORF">Sangu_2153900</name>
</gene>
<dbReference type="InterPro" id="IPR004242">
    <property type="entry name" value="Transposase_21"/>
</dbReference>
<comment type="caution">
    <text evidence="1">The sequence shown here is derived from an EMBL/GenBank/DDBJ whole genome shotgun (WGS) entry which is preliminary data.</text>
</comment>
<proteinExistence type="predicted"/>
<reference evidence="1" key="2">
    <citation type="journal article" date="2024" name="Plant">
        <title>Genomic evolution and insights into agronomic trait innovations of Sesamum species.</title>
        <authorList>
            <person name="Miao H."/>
            <person name="Wang L."/>
            <person name="Qu L."/>
            <person name="Liu H."/>
            <person name="Sun Y."/>
            <person name="Le M."/>
            <person name="Wang Q."/>
            <person name="Wei S."/>
            <person name="Zheng Y."/>
            <person name="Lin W."/>
            <person name="Duan Y."/>
            <person name="Cao H."/>
            <person name="Xiong S."/>
            <person name="Wang X."/>
            <person name="Wei L."/>
            <person name="Li C."/>
            <person name="Ma Q."/>
            <person name="Ju M."/>
            <person name="Zhao R."/>
            <person name="Li G."/>
            <person name="Mu C."/>
            <person name="Tian Q."/>
            <person name="Mei H."/>
            <person name="Zhang T."/>
            <person name="Gao T."/>
            <person name="Zhang H."/>
        </authorList>
    </citation>
    <scope>NUCLEOTIDE SEQUENCE</scope>
    <source>
        <strain evidence="1">G01</strain>
    </source>
</reference>
<sequence>MIGCCTERTKSIWSTENFVGTPGTSLLEGDTHTGRSSPMLSLEEPRNVQLGLCTDGFVQHGCLMWTVNENDLYAYGIASGWSTTGVMGCPICMDDTRAFHLQHGKKACYFDCHRQFLPAHHSYRSNKKAFTKNRIENMVTRKGLIGD</sequence>